<dbReference type="AlphaFoldDB" id="A0A0C2FTX4"/>
<dbReference type="Proteomes" id="UP000054047">
    <property type="component" value="Unassembled WGS sequence"/>
</dbReference>
<evidence type="ECO:0000313" key="2">
    <source>
        <dbReference type="Proteomes" id="UP000054047"/>
    </source>
</evidence>
<evidence type="ECO:0000313" key="1">
    <source>
        <dbReference type="EMBL" id="KIH52045.1"/>
    </source>
</evidence>
<feature type="non-terminal residue" evidence="1">
    <location>
        <position position="98"/>
    </location>
</feature>
<reference evidence="1 2" key="1">
    <citation type="submission" date="2013-12" db="EMBL/GenBank/DDBJ databases">
        <title>Draft genome of the parsitic nematode Ancylostoma duodenale.</title>
        <authorList>
            <person name="Mitreva M."/>
        </authorList>
    </citation>
    <scope>NUCLEOTIDE SEQUENCE [LARGE SCALE GENOMIC DNA]</scope>
    <source>
        <strain evidence="1 2">Zhejiang</strain>
    </source>
</reference>
<gene>
    <name evidence="1" type="ORF">ANCDUO_17861</name>
</gene>
<sequence length="98" mass="11048">MKAEDFDAARSFIAVEEETQRWSKWVASKKHAKVLQHPLSLVWTYKMRMRVGYGAWISPLERQISFFHPLESTKLGSAGMCLGNTPNGLAACSTFGKK</sequence>
<name>A0A0C2FTX4_9BILA</name>
<proteinExistence type="predicted"/>
<protein>
    <submittedName>
        <fullName evidence="1">Uncharacterized protein</fullName>
    </submittedName>
</protein>
<accession>A0A0C2FTX4</accession>
<organism evidence="1 2">
    <name type="scientific">Ancylostoma duodenale</name>
    <dbReference type="NCBI Taxonomy" id="51022"/>
    <lineage>
        <taxon>Eukaryota</taxon>
        <taxon>Metazoa</taxon>
        <taxon>Ecdysozoa</taxon>
        <taxon>Nematoda</taxon>
        <taxon>Chromadorea</taxon>
        <taxon>Rhabditida</taxon>
        <taxon>Rhabditina</taxon>
        <taxon>Rhabditomorpha</taxon>
        <taxon>Strongyloidea</taxon>
        <taxon>Ancylostomatidae</taxon>
        <taxon>Ancylostomatinae</taxon>
        <taxon>Ancylostoma</taxon>
    </lineage>
</organism>
<dbReference type="EMBL" id="KN744716">
    <property type="protein sequence ID" value="KIH52045.1"/>
    <property type="molecule type" value="Genomic_DNA"/>
</dbReference>
<keyword evidence="2" id="KW-1185">Reference proteome</keyword>